<dbReference type="Gene3D" id="3.40.50.2000">
    <property type="entry name" value="Glycogen Phosphorylase B"/>
    <property type="match status" value="2"/>
</dbReference>
<evidence type="ECO:0000259" key="7">
    <source>
        <dbReference type="Pfam" id="PF00534"/>
    </source>
</evidence>
<feature type="domain" description="PIGA GPI anchor biosynthesis" evidence="8">
    <location>
        <begin position="61"/>
        <end position="147"/>
    </location>
</feature>
<dbReference type="PANTHER" id="PTHR45871:SF1">
    <property type="entry name" value="PHOSPHATIDYLINOSITOL N-ACETYLGLUCOSAMINYLTRANSFERASE SUBUNIT A"/>
    <property type="match status" value="1"/>
</dbReference>
<organism evidence="9 10">
    <name type="scientific">Fasciolopsis buskii</name>
    <dbReference type="NCBI Taxonomy" id="27845"/>
    <lineage>
        <taxon>Eukaryota</taxon>
        <taxon>Metazoa</taxon>
        <taxon>Spiralia</taxon>
        <taxon>Lophotrochozoa</taxon>
        <taxon>Platyhelminthes</taxon>
        <taxon>Trematoda</taxon>
        <taxon>Digenea</taxon>
        <taxon>Plagiorchiida</taxon>
        <taxon>Echinostomata</taxon>
        <taxon>Echinostomatoidea</taxon>
        <taxon>Fasciolidae</taxon>
        <taxon>Fasciolopsis</taxon>
    </lineage>
</organism>
<protein>
    <recommendedName>
        <fullName evidence="2">phosphatidylinositol N-acetylglucosaminyltransferase</fullName>
        <ecNumber evidence="2">2.4.1.198</ecNumber>
    </recommendedName>
    <alternativeName>
        <fullName evidence="6">GlcNAc-PI synthesis protein</fullName>
    </alternativeName>
</protein>
<dbReference type="GO" id="GO:0000506">
    <property type="term" value="C:glycosylphosphatidylinositol-N-acetylglucosaminyltransferase (GPI-GnT) complex"/>
    <property type="evidence" value="ECO:0007669"/>
    <property type="project" value="TreeGrafter"/>
</dbReference>
<proteinExistence type="predicted"/>
<evidence type="ECO:0000256" key="4">
    <source>
        <dbReference type="ARBA" id="ARBA00022676"/>
    </source>
</evidence>
<dbReference type="EMBL" id="LUCM01004865">
    <property type="protein sequence ID" value="KAA0193704.1"/>
    <property type="molecule type" value="Genomic_DNA"/>
</dbReference>
<keyword evidence="3" id="KW-0337">GPI-anchor biosynthesis</keyword>
<evidence type="ECO:0000313" key="9">
    <source>
        <dbReference type="EMBL" id="KAA0193704.1"/>
    </source>
</evidence>
<name>A0A8E0RXZ5_9TREM</name>
<dbReference type="EC" id="2.4.1.198" evidence="2"/>
<dbReference type="Pfam" id="PF08288">
    <property type="entry name" value="PIGA"/>
    <property type="match status" value="1"/>
</dbReference>
<evidence type="ECO:0000256" key="1">
    <source>
        <dbReference type="ARBA" id="ARBA00004687"/>
    </source>
</evidence>
<comment type="caution">
    <text evidence="9">The sequence shown here is derived from an EMBL/GenBank/DDBJ whole genome shotgun (WGS) entry which is preliminary data.</text>
</comment>
<dbReference type="AlphaFoldDB" id="A0A8E0RXZ5"/>
<evidence type="ECO:0000256" key="2">
    <source>
        <dbReference type="ARBA" id="ARBA00012420"/>
    </source>
</evidence>
<evidence type="ECO:0000256" key="3">
    <source>
        <dbReference type="ARBA" id="ARBA00022502"/>
    </source>
</evidence>
<keyword evidence="10" id="KW-1185">Reference proteome</keyword>
<evidence type="ECO:0000256" key="6">
    <source>
        <dbReference type="ARBA" id="ARBA00032160"/>
    </source>
</evidence>
<dbReference type="GO" id="GO:0006506">
    <property type="term" value="P:GPI anchor biosynthetic process"/>
    <property type="evidence" value="ECO:0007669"/>
    <property type="project" value="UniProtKB-KW"/>
</dbReference>
<gene>
    <name evidence="9" type="ORF">FBUS_02345</name>
</gene>
<evidence type="ECO:0000256" key="5">
    <source>
        <dbReference type="ARBA" id="ARBA00022679"/>
    </source>
</evidence>
<dbReference type="GO" id="GO:0017176">
    <property type="term" value="F:phosphatidylinositol N-acetylglucosaminyltransferase activity"/>
    <property type="evidence" value="ECO:0007669"/>
    <property type="project" value="UniProtKB-EC"/>
</dbReference>
<dbReference type="SUPFAM" id="SSF53756">
    <property type="entry name" value="UDP-Glycosyltransferase/glycogen phosphorylase"/>
    <property type="match status" value="1"/>
</dbReference>
<evidence type="ECO:0000259" key="8">
    <source>
        <dbReference type="Pfam" id="PF08288"/>
    </source>
</evidence>
<accession>A0A8E0RXZ5</accession>
<dbReference type="Pfam" id="PF00534">
    <property type="entry name" value="Glycos_transf_1"/>
    <property type="match status" value="1"/>
</dbReference>
<reference evidence="9" key="1">
    <citation type="submission" date="2019-05" db="EMBL/GenBank/DDBJ databases">
        <title>Annotation for the trematode Fasciolopsis buski.</title>
        <authorList>
            <person name="Choi Y.-J."/>
        </authorList>
    </citation>
    <scope>NUCLEOTIDE SEQUENCE</scope>
    <source>
        <strain evidence="9">HT</strain>
        <tissue evidence="9">Whole worm</tissue>
    </source>
</reference>
<keyword evidence="5 9" id="KW-0808">Transferase</keyword>
<dbReference type="InterPro" id="IPR013234">
    <property type="entry name" value="PIGA_GPI_anchor_biosynthesis"/>
</dbReference>
<dbReference type="OrthoDB" id="734129at2759"/>
<comment type="pathway">
    <text evidence="1">Glycolipid biosynthesis; glycosylphosphatidylinositol-anchor biosynthesis.</text>
</comment>
<dbReference type="FunFam" id="3.40.50.2000:FF:000026">
    <property type="entry name" value="Phosphatidylinositol N-acetylglucosaminyltransferase subunit A"/>
    <property type="match status" value="1"/>
</dbReference>
<dbReference type="Proteomes" id="UP000728185">
    <property type="component" value="Unassembled WGS sequence"/>
</dbReference>
<feature type="domain" description="Glycosyl transferase family 1" evidence="7">
    <location>
        <begin position="211"/>
        <end position="331"/>
    </location>
</feature>
<dbReference type="PANTHER" id="PTHR45871">
    <property type="entry name" value="N-ACETYLGLUCOSAMINYL-PHOSPHATIDYLINOSITOL BIOSYNTHETIC PROTEIN"/>
    <property type="match status" value="1"/>
</dbReference>
<keyword evidence="4" id="KW-0328">Glycosyltransferase</keyword>
<evidence type="ECO:0000313" key="10">
    <source>
        <dbReference type="Proteomes" id="UP000728185"/>
    </source>
</evidence>
<sequence>MTFDYLKWPGDRKKLSIAMACDFFHPNVGGVETHIYALSQCLISRGHRVIVITHSYGPKGQQRQGIRYMSCGLKVYYIPFLPIYRETILLTIYGTLPIIREILIREQIDVLHGHSSFSDLGSEAILHAQGLGIPTILTDHSLFGFADFTAVFMNKILQGILGLIDSVICVSHTGKENTVLRAGFDPDQVYVIPNAIDTSSFTPNPAARDLRYVTIIVVCRLTYRKGVDLLVAIIPAICAFFPKVRFLIGGDGPKRLDLEEMLERYQLHSRVKLIGSLKPMEVRDLLVQGDIFLNTSLTEAFCVALLEAVSCGLLVVSTAVGGVPEVLPKEFIRLAPARAPEMAVCIANAVTEVMQHRPTRGPSANSDKTINQRPAEVNPVEDRIFQMHNWVREAYSWPRVAQRTELVYYAAVSRKRLDFHSLLDRYSTKIGGAYSTTLRVLARIHRFLLSLAAWFRPVHVGFA</sequence>
<dbReference type="InterPro" id="IPR001296">
    <property type="entry name" value="Glyco_trans_1"/>
</dbReference>